<dbReference type="EMBL" id="REGN01011908">
    <property type="protein sequence ID" value="RMZ96786.1"/>
    <property type="molecule type" value="Genomic_DNA"/>
</dbReference>
<evidence type="ECO:0000313" key="1">
    <source>
        <dbReference type="EMBL" id="RMZ96786.1"/>
    </source>
</evidence>
<organism evidence="1 2">
    <name type="scientific">Brachionus plicatilis</name>
    <name type="common">Marine rotifer</name>
    <name type="synonym">Brachionus muelleri</name>
    <dbReference type="NCBI Taxonomy" id="10195"/>
    <lineage>
        <taxon>Eukaryota</taxon>
        <taxon>Metazoa</taxon>
        <taxon>Spiralia</taxon>
        <taxon>Gnathifera</taxon>
        <taxon>Rotifera</taxon>
        <taxon>Eurotatoria</taxon>
        <taxon>Monogononta</taxon>
        <taxon>Pseudotrocha</taxon>
        <taxon>Ploima</taxon>
        <taxon>Brachionidae</taxon>
        <taxon>Brachionus</taxon>
    </lineage>
</organism>
<protein>
    <submittedName>
        <fullName evidence="1">Uncharacterized protein</fullName>
    </submittedName>
</protein>
<name>A0A3M7PCF3_BRAPC</name>
<reference evidence="1 2" key="1">
    <citation type="journal article" date="2018" name="Sci. Rep.">
        <title>Genomic signatures of local adaptation to the degree of environmental predictability in rotifers.</title>
        <authorList>
            <person name="Franch-Gras L."/>
            <person name="Hahn C."/>
            <person name="Garcia-Roger E.M."/>
            <person name="Carmona M.J."/>
            <person name="Serra M."/>
            <person name="Gomez A."/>
        </authorList>
    </citation>
    <scope>NUCLEOTIDE SEQUENCE [LARGE SCALE GENOMIC DNA]</scope>
    <source>
        <strain evidence="1">HYR1</strain>
    </source>
</reference>
<sequence>MGHSCACTGVGLLKFCLLHSSISECLFDGFDWLWNDFEYLILELLARAVLLGFCFRAETIGEIFFFEKVHYDVKVLLAVLFDLIAAHPIPVNQRLFVVVFVFVDGVLWRCVVLSFPRFLSPISELVMAPFLAVGSVRGGQVGTAVAGLFNHLNGLVYVDFGGADDFHLGKALVAHFVPVWNHYFDIAFVPDAVDVGAGFSDQSAY</sequence>
<comment type="caution">
    <text evidence="1">The sequence shown here is derived from an EMBL/GenBank/DDBJ whole genome shotgun (WGS) entry which is preliminary data.</text>
</comment>
<proteinExistence type="predicted"/>
<dbReference type="AlphaFoldDB" id="A0A3M7PCF3"/>
<accession>A0A3M7PCF3</accession>
<evidence type="ECO:0000313" key="2">
    <source>
        <dbReference type="Proteomes" id="UP000276133"/>
    </source>
</evidence>
<dbReference type="Proteomes" id="UP000276133">
    <property type="component" value="Unassembled WGS sequence"/>
</dbReference>
<gene>
    <name evidence="1" type="ORF">BpHYR1_020819</name>
</gene>
<keyword evidence="2" id="KW-1185">Reference proteome</keyword>